<keyword evidence="6" id="KW-1185">Reference proteome</keyword>
<dbReference type="InterPro" id="IPR003676">
    <property type="entry name" value="SAUR_fam"/>
</dbReference>
<evidence type="ECO:0000256" key="1">
    <source>
        <dbReference type="ARBA" id="ARBA00006974"/>
    </source>
</evidence>
<comment type="similarity">
    <text evidence="1">Belongs to the ARG7 family.</text>
</comment>
<keyword evidence="2" id="KW-0217">Developmental protein</keyword>
<sequence length="125" mass="14585">MSSFLKKILRRSHSNNTYKQYSYKKLEVGYNNKKNAKATMVKIPKGFVPIYVRENEEDEEADQLIRYVVPITYLSCPPLKEFIKQSQDDEFETYFDGPITLSCTPHMFEQLLEACRKLSQATSNS</sequence>
<dbReference type="EMBL" id="JAFEMO010000012">
    <property type="protein sequence ID" value="KAH7553948.1"/>
    <property type="molecule type" value="Genomic_DNA"/>
</dbReference>
<evidence type="ECO:0000313" key="4">
    <source>
        <dbReference type="EMBL" id="KAH7553948.1"/>
    </source>
</evidence>
<dbReference type="Proteomes" id="UP000827721">
    <property type="component" value="Unassembled WGS sequence"/>
</dbReference>
<protein>
    <recommendedName>
        <fullName evidence="7">Small auxin up regulated protein</fullName>
    </recommendedName>
</protein>
<accession>A0ABQ8HBS5</accession>
<dbReference type="PANTHER" id="PTHR31374:SF311">
    <property type="entry name" value="SMALL AUXIN-UP RNA"/>
    <property type="match status" value="1"/>
</dbReference>
<dbReference type="EMBL" id="JAFEMO010000012">
    <property type="protein sequence ID" value="KAH7553953.1"/>
    <property type="molecule type" value="Genomic_DNA"/>
</dbReference>
<evidence type="ECO:0000256" key="3">
    <source>
        <dbReference type="ARBA" id="ARBA00022604"/>
    </source>
</evidence>
<gene>
    <name evidence="4" type="ORF">JRO89_XS12G0084200</name>
    <name evidence="5" type="ORF">JRO89_XS12G0084700</name>
</gene>
<evidence type="ECO:0008006" key="7">
    <source>
        <dbReference type="Google" id="ProtNLM"/>
    </source>
</evidence>
<organism evidence="5 6">
    <name type="scientific">Xanthoceras sorbifolium</name>
    <dbReference type="NCBI Taxonomy" id="99658"/>
    <lineage>
        <taxon>Eukaryota</taxon>
        <taxon>Viridiplantae</taxon>
        <taxon>Streptophyta</taxon>
        <taxon>Embryophyta</taxon>
        <taxon>Tracheophyta</taxon>
        <taxon>Spermatophyta</taxon>
        <taxon>Magnoliopsida</taxon>
        <taxon>eudicotyledons</taxon>
        <taxon>Gunneridae</taxon>
        <taxon>Pentapetalae</taxon>
        <taxon>rosids</taxon>
        <taxon>malvids</taxon>
        <taxon>Sapindales</taxon>
        <taxon>Sapindaceae</taxon>
        <taxon>Xanthoceroideae</taxon>
        <taxon>Xanthoceras</taxon>
    </lineage>
</organism>
<proteinExistence type="inferred from homology"/>
<evidence type="ECO:0000313" key="6">
    <source>
        <dbReference type="Proteomes" id="UP000827721"/>
    </source>
</evidence>
<evidence type="ECO:0000256" key="2">
    <source>
        <dbReference type="ARBA" id="ARBA00022473"/>
    </source>
</evidence>
<keyword evidence="3" id="KW-0341">Growth regulation</keyword>
<reference evidence="5 6" key="1">
    <citation type="submission" date="2021-02" db="EMBL/GenBank/DDBJ databases">
        <title>Plant Genome Project.</title>
        <authorList>
            <person name="Zhang R.-G."/>
        </authorList>
    </citation>
    <scope>NUCLEOTIDE SEQUENCE [LARGE SCALE GENOMIC DNA]</scope>
    <source>
        <tissue evidence="5">Leaves</tissue>
    </source>
</reference>
<dbReference type="Pfam" id="PF02519">
    <property type="entry name" value="Auxin_inducible"/>
    <property type="match status" value="1"/>
</dbReference>
<name>A0ABQ8HBS5_9ROSI</name>
<evidence type="ECO:0000313" key="5">
    <source>
        <dbReference type="EMBL" id="KAH7553953.1"/>
    </source>
</evidence>
<comment type="caution">
    <text evidence="5">The sequence shown here is derived from an EMBL/GenBank/DDBJ whole genome shotgun (WGS) entry which is preliminary data.</text>
</comment>
<dbReference type="PANTHER" id="PTHR31374">
    <property type="entry name" value="AUXIN-INDUCED PROTEIN-LIKE-RELATED"/>
    <property type="match status" value="1"/>
</dbReference>